<evidence type="ECO:0000256" key="2">
    <source>
        <dbReference type="SAM" id="Phobius"/>
    </source>
</evidence>
<feature type="transmembrane region" description="Helical" evidence="2">
    <location>
        <begin position="31"/>
        <end position="53"/>
    </location>
</feature>
<keyword evidence="2" id="KW-0472">Membrane</keyword>
<keyword evidence="4" id="KW-1185">Reference proteome</keyword>
<dbReference type="OrthoDB" id="5406607at2759"/>
<evidence type="ECO:0000313" key="3">
    <source>
        <dbReference type="EMBL" id="RPB07088.1"/>
    </source>
</evidence>
<dbReference type="AlphaFoldDB" id="A0A3N4KC97"/>
<keyword evidence="2" id="KW-0812">Transmembrane</keyword>
<proteinExistence type="predicted"/>
<keyword evidence="2" id="KW-1133">Transmembrane helix</keyword>
<organism evidence="3 4">
    <name type="scientific">Morchella conica CCBAS932</name>
    <dbReference type="NCBI Taxonomy" id="1392247"/>
    <lineage>
        <taxon>Eukaryota</taxon>
        <taxon>Fungi</taxon>
        <taxon>Dikarya</taxon>
        <taxon>Ascomycota</taxon>
        <taxon>Pezizomycotina</taxon>
        <taxon>Pezizomycetes</taxon>
        <taxon>Pezizales</taxon>
        <taxon>Morchellaceae</taxon>
        <taxon>Morchella</taxon>
    </lineage>
</organism>
<dbReference type="EMBL" id="ML119196">
    <property type="protein sequence ID" value="RPB07088.1"/>
    <property type="molecule type" value="Genomic_DNA"/>
</dbReference>
<feature type="transmembrane region" description="Helical" evidence="2">
    <location>
        <begin position="59"/>
        <end position="83"/>
    </location>
</feature>
<sequence length="519" mass="57486">MQNPPTENPPRFVQSGDILCQKNAWGDVIKFFLLNYGLHALTVLTPAGSGAYIQVRNIAWALVHPIIGITMALEAIFQCPIFIKDRLKRAQHAGALCMLVPVQNHKPSELLDPYYFSIHGEHPEKPVDFRERMKRWITLGSSASVVSTVPAIGDYGYIRVPTSYDVTPDLKNMSGEFGISDIDIACNYSVFKPLAAIAQICYGSFELYQGRGDQMSHFGYAAYSLTILPYVFMSFLNLIAALCQPEYPYLYMVNCRGDTATGCPGTGAPQEQVQGTKTLEGPQENAINLPIPTEPPYTVSRPLGSQQLQATVMESEKIEVQRDSATNSPVSQTEGQPDQAARSAGLERPEYRNIATEMVPSRRFISCAVGEACVGTPEQPSTPASEWEIFRSYMMPLTVVAVIALPYLVIYWLTNFDPGRSTAEQRWWIMTSLVIGHFSLILFIVVETLLHRFAGENVAAGVAEGIWEGNWGGIPRLVPSERLPPYAIPLYLFLISFPAIGAFVMVARMMLSYEICTTI</sequence>
<feature type="transmembrane region" description="Helical" evidence="2">
    <location>
        <begin position="426"/>
        <end position="446"/>
    </location>
</feature>
<feature type="region of interest" description="Disordered" evidence="1">
    <location>
        <begin position="316"/>
        <end position="346"/>
    </location>
</feature>
<evidence type="ECO:0000256" key="1">
    <source>
        <dbReference type="SAM" id="MobiDB-lite"/>
    </source>
</evidence>
<dbReference type="Proteomes" id="UP000277580">
    <property type="component" value="Unassembled WGS sequence"/>
</dbReference>
<reference evidence="3 4" key="1">
    <citation type="journal article" date="2018" name="Nat. Ecol. Evol.">
        <title>Pezizomycetes genomes reveal the molecular basis of ectomycorrhizal truffle lifestyle.</title>
        <authorList>
            <person name="Murat C."/>
            <person name="Payen T."/>
            <person name="Noel B."/>
            <person name="Kuo A."/>
            <person name="Morin E."/>
            <person name="Chen J."/>
            <person name="Kohler A."/>
            <person name="Krizsan K."/>
            <person name="Balestrini R."/>
            <person name="Da Silva C."/>
            <person name="Montanini B."/>
            <person name="Hainaut M."/>
            <person name="Levati E."/>
            <person name="Barry K.W."/>
            <person name="Belfiori B."/>
            <person name="Cichocki N."/>
            <person name="Clum A."/>
            <person name="Dockter R.B."/>
            <person name="Fauchery L."/>
            <person name="Guy J."/>
            <person name="Iotti M."/>
            <person name="Le Tacon F."/>
            <person name="Lindquist E.A."/>
            <person name="Lipzen A."/>
            <person name="Malagnac F."/>
            <person name="Mello A."/>
            <person name="Molinier V."/>
            <person name="Miyauchi S."/>
            <person name="Poulain J."/>
            <person name="Riccioni C."/>
            <person name="Rubini A."/>
            <person name="Sitrit Y."/>
            <person name="Splivallo R."/>
            <person name="Traeger S."/>
            <person name="Wang M."/>
            <person name="Zifcakova L."/>
            <person name="Wipf D."/>
            <person name="Zambonelli A."/>
            <person name="Paolocci F."/>
            <person name="Nowrousian M."/>
            <person name="Ottonello S."/>
            <person name="Baldrian P."/>
            <person name="Spatafora J.W."/>
            <person name="Henrissat B."/>
            <person name="Nagy L.G."/>
            <person name="Aury J.M."/>
            <person name="Wincker P."/>
            <person name="Grigoriev I.V."/>
            <person name="Bonfante P."/>
            <person name="Martin F.M."/>
        </authorList>
    </citation>
    <scope>NUCLEOTIDE SEQUENCE [LARGE SCALE GENOMIC DNA]</scope>
    <source>
        <strain evidence="3 4">CCBAS932</strain>
    </source>
</reference>
<protein>
    <submittedName>
        <fullName evidence="3">Uncharacterized protein</fullName>
    </submittedName>
</protein>
<feature type="transmembrane region" description="Helical" evidence="2">
    <location>
        <begin position="486"/>
        <end position="507"/>
    </location>
</feature>
<feature type="compositionally biased region" description="Polar residues" evidence="1">
    <location>
        <begin position="323"/>
        <end position="336"/>
    </location>
</feature>
<feature type="transmembrane region" description="Helical" evidence="2">
    <location>
        <begin position="220"/>
        <end position="242"/>
    </location>
</feature>
<evidence type="ECO:0000313" key="4">
    <source>
        <dbReference type="Proteomes" id="UP000277580"/>
    </source>
</evidence>
<gene>
    <name evidence="3" type="ORF">P167DRAFT_609684</name>
</gene>
<dbReference type="InParanoid" id="A0A3N4KC97"/>
<name>A0A3N4KC97_9PEZI</name>
<accession>A0A3N4KC97</accession>
<feature type="transmembrane region" description="Helical" evidence="2">
    <location>
        <begin position="393"/>
        <end position="414"/>
    </location>
</feature>